<dbReference type="GO" id="GO:0034480">
    <property type="term" value="F:phosphatidylcholine phospholipase C activity"/>
    <property type="evidence" value="ECO:0007669"/>
    <property type="project" value="UniProtKB-EC"/>
</dbReference>
<dbReference type="AlphaFoldDB" id="A0A371ARA9"/>
<evidence type="ECO:0000256" key="1">
    <source>
        <dbReference type="ARBA" id="ARBA00012018"/>
    </source>
</evidence>
<evidence type="ECO:0000256" key="4">
    <source>
        <dbReference type="ARBA" id="ARBA00022723"/>
    </source>
</evidence>
<evidence type="ECO:0000313" key="12">
    <source>
        <dbReference type="Proteomes" id="UP000255036"/>
    </source>
</evidence>
<gene>
    <name evidence="11" type="ORF">DWV06_15655</name>
</gene>
<feature type="chain" id="PRO_5017027725" description="Phospholipase C" evidence="9">
    <location>
        <begin position="26"/>
        <end position="299"/>
    </location>
</feature>
<evidence type="ECO:0000256" key="8">
    <source>
        <dbReference type="ARBA" id="ARBA00031285"/>
    </source>
</evidence>
<dbReference type="CDD" id="cd11009">
    <property type="entry name" value="Zn_dep_PLPC"/>
    <property type="match status" value="1"/>
</dbReference>
<dbReference type="PRINTS" id="PR00479">
    <property type="entry name" value="PRPHPHLPASEC"/>
</dbReference>
<reference evidence="11 12" key="1">
    <citation type="submission" date="2018-07" db="EMBL/GenBank/DDBJ databases">
        <title>Anaerosacharophilus polymeroproducens gen. nov. sp. nov., an anaerobic bacterium isolated from salt field.</title>
        <authorList>
            <person name="Kim W."/>
            <person name="Yang S.-H."/>
            <person name="Oh J."/>
            <person name="Lee J.-H."/>
            <person name="Kwon K.K."/>
        </authorList>
    </citation>
    <scope>NUCLEOTIDE SEQUENCE [LARGE SCALE GENOMIC DNA]</scope>
    <source>
        <strain evidence="11 12">MCWD5</strain>
    </source>
</reference>
<evidence type="ECO:0000256" key="5">
    <source>
        <dbReference type="ARBA" id="ARBA00022729"/>
    </source>
</evidence>
<dbReference type="Pfam" id="PF00882">
    <property type="entry name" value="Zn_dep_PLPC"/>
    <property type="match status" value="1"/>
</dbReference>
<dbReference type="EC" id="3.1.4.3" evidence="1"/>
<keyword evidence="12" id="KW-1185">Reference proteome</keyword>
<dbReference type="GO" id="GO:0008270">
    <property type="term" value="F:zinc ion binding"/>
    <property type="evidence" value="ECO:0007669"/>
    <property type="project" value="InterPro"/>
</dbReference>
<dbReference type="RefSeq" id="WP_115483133.1">
    <property type="nucleotide sequence ID" value="NZ_QRCT01000050.1"/>
</dbReference>
<dbReference type="InterPro" id="IPR029002">
    <property type="entry name" value="PLPC/GPLD1"/>
</dbReference>
<dbReference type="SMART" id="SM00770">
    <property type="entry name" value="Zn_dep_PLPC"/>
    <property type="match status" value="1"/>
</dbReference>
<proteinExistence type="predicted"/>
<protein>
    <recommendedName>
        <fullName evidence="2">Phospholipase C</fullName>
        <ecNumber evidence="1">3.1.4.3</ecNumber>
    </recommendedName>
    <alternativeName>
        <fullName evidence="8">Phosphatidylcholine cholinephosphohydrolase</fullName>
    </alternativeName>
</protein>
<evidence type="ECO:0000256" key="7">
    <source>
        <dbReference type="ARBA" id="ARBA00022833"/>
    </source>
</evidence>
<keyword evidence="4" id="KW-0479">Metal-binding</keyword>
<evidence type="ECO:0000256" key="6">
    <source>
        <dbReference type="ARBA" id="ARBA00022801"/>
    </source>
</evidence>
<organism evidence="11 12">
    <name type="scientific">Anaerosacchariphilus polymeriproducens</name>
    <dbReference type="NCBI Taxonomy" id="1812858"/>
    <lineage>
        <taxon>Bacteria</taxon>
        <taxon>Bacillati</taxon>
        <taxon>Bacillota</taxon>
        <taxon>Clostridia</taxon>
        <taxon>Lachnospirales</taxon>
        <taxon>Lachnospiraceae</taxon>
        <taxon>Anaerosacchariphilus</taxon>
    </lineage>
</organism>
<dbReference type="OrthoDB" id="1937927at2"/>
<evidence type="ECO:0000256" key="9">
    <source>
        <dbReference type="SAM" id="SignalP"/>
    </source>
</evidence>
<dbReference type="PROSITE" id="PS51346">
    <property type="entry name" value="PROKAR_ZN_DEPEND_PLPC_2"/>
    <property type="match status" value="1"/>
</dbReference>
<evidence type="ECO:0000256" key="2">
    <source>
        <dbReference type="ARBA" id="ARBA00018391"/>
    </source>
</evidence>
<name>A0A371ARA9_9FIRM</name>
<dbReference type="InterPro" id="IPR008947">
    <property type="entry name" value="PLipase_C/P1_nuclease_dom_sf"/>
</dbReference>
<dbReference type="EMBL" id="QRCT01000050">
    <property type="protein sequence ID" value="RDU21970.1"/>
    <property type="molecule type" value="Genomic_DNA"/>
</dbReference>
<dbReference type="InterPro" id="IPR001531">
    <property type="entry name" value="Zn_PLipaseC"/>
</dbReference>
<accession>A0A371ARA9</accession>
<evidence type="ECO:0000313" key="11">
    <source>
        <dbReference type="EMBL" id="RDU21970.1"/>
    </source>
</evidence>
<dbReference type="Gene3D" id="1.10.575.10">
    <property type="entry name" value="P1 Nuclease"/>
    <property type="match status" value="1"/>
</dbReference>
<evidence type="ECO:0000259" key="10">
    <source>
        <dbReference type="PROSITE" id="PS51346"/>
    </source>
</evidence>
<dbReference type="Proteomes" id="UP000255036">
    <property type="component" value="Unassembled WGS sequence"/>
</dbReference>
<keyword evidence="7" id="KW-0862">Zinc</keyword>
<comment type="caution">
    <text evidence="11">The sequence shown here is derived from an EMBL/GenBank/DDBJ whole genome shotgun (WGS) entry which is preliminary data.</text>
</comment>
<dbReference type="SUPFAM" id="SSF48537">
    <property type="entry name" value="Phospholipase C/P1 nuclease"/>
    <property type="match status" value="1"/>
</dbReference>
<evidence type="ECO:0000256" key="3">
    <source>
        <dbReference type="ARBA" id="ARBA00022525"/>
    </source>
</evidence>
<feature type="signal peptide" evidence="9">
    <location>
        <begin position="1"/>
        <end position="25"/>
    </location>
</feature>
<sequence length="299" mass="33069">MHKKLKQIFIGCLLIILMVSSNVYAGTEKTLKGELPSKVIDIMNGHNVIYGSGVPLAHNKGPVNKTKIRDNSGKIRLTFESGGVDHTHQYIVANAVGILLHDKGDSVLSNKKNVELLLTYTDWPDKFGNETDYGTFVGHFYDPNTGKNWLGRKSPTAKGRAVSYFNAAISEYKKGNIESAIINLGKGSHYIADLNEPHHASNLTALNSNHTKFEKYLDVNRALFKVPGNSLDKALYIEALNLNIDDFAHLAAVYSNGLVGKAQDKSTYYEAAEKSVQHAIINTVQYFYKFSVSVGELKF</sequence>
<keyword evidence="6" id="KW-0378">Hydrolase</keyword>
<keyword evidence="5 9" id="KW-0732">Signal</keyword>
<keyword evidence="3" id="KW-0964">Secreted</keyword>
<feature type="domain" description="Zn-dependent PLC" evidence="10">
    <location>
        <begin position="74"/>
        <end position="299"/>
    </location>
</feature>